<dbReference type="SMART" id="SM00387">
    <property type="entry name" value="HATPase_c"/>
    <property type="match status" value="1"/>
</dbReference>
<feature type="domain" description="PAS" evidence="21">
    <location>
        <begin position="363"/>
        <end position="405"/>
    </location>
</feature>
<dbReference type="GO" id="GO:0005524">
    <property type="term" value="F:ATP binding"/>
    <property type="evidence" value="ECO:0007669"/>
    <property type="project" value="UniProtKB-KW"/>
</dbReference>
<dbReference type="InterPro" id="IPR003594">
    <property type="entry name" value="HATPase_dom"/>
</dbReference>
<feature type="domain" description="Histidine kinase" evidence="19">
    <location>
        <begin position="647"/>
        <end position="870"/>
    </location>
</feature>
<dbReference type="InterPro" id="IPR004358">
    <property type="entry name" value="Sig_transdc_His_kin-like_C"/>
</dbReference>
<proteinExistence type="predicted"/>
<dbReference type="KEGG" id="ares:IWH25_13945"/>
<dbReference type="SUPFAM" id="SSF47226">
    <property type="entry name" value="Histidine-containing phosphotransfer domain, HPT domain"/>
    <property type="match status" value="1"/>
</dbReference>
<gene>
    <name evidence="24" type="ORF">IWH25_13945</name>
</gene>
<dbReference type="Pfam" id="PF13426">
    <property type="entry name" value="PAS_9"/>
    <property type="match status" value="2"/>
</dbReference>
<evidence type="ECO:0000259" key="22">
    <source>
        <dbReference type="PROSITE" id="PS50113"/>
    </source>
</evidence>
<evidence type="ECO:0000313" key="25">
    <source>
        <dbReference type="Proteomes" id="UP000663444"/>
    </source>
</evidence>
<sequence length="1368" mass="148749">MNAAERRWRIGAYVLALVLPVLTLLLRQQLPIAFGDRPLLLLFTLPIIGAALLGGLGPGLLATALSALLTVFFLIPPVGQFAIAAGHDLFLWLVLIAYGILVSVFSGALHRARRQERERRRQVEAALDELRRSREQVLRNAERLRRLAGIVEDVAGVRDLGGLMAIIRHALRDLTGADGATLVMRDGDQCHYVDEDAIGPLWKGQRFPLEDCISGWSMLHGESVVIEDIYADPRIPHAAYRPTFVQSLCMVPIGREQPVGAIGCYWATRHRASDEELELQQAVAKAMAVGLDNLKLYAEMRNARQAAEAAADEVTRQAAAGTAAQAAALAGQQQARLAALNLMEDALAARRQAESSLAALRESETRFREIYDNVSDAIIIHDADSGQILDVNRRMCEIYGYSREQAQHLSIEALGAGAPPFTPAGIGAMVDAARRDGAHTFEWLARASDGRLFWAEVSLRFAHIGRQPRILAMVRDISQRKAAESELRKLSLAIEQSPNSIVITDVEARIEYVNDAFVHVTGYGRDEVLGRNPRLLNSGKTPRESFVALWDALTHGRAWRGELINRRKGGEEYYEFAVITPLRQPDGTITHYVAVKEDITERKRIGVELDQHRHHLEELVAQRTVELEEARRLAEAASQAKSAFLANMSHEIRTPMNAIVGLTHLLQHNITEPEQRDRLDKIVEATHHLLALINDILDLSKIEAGKLTLEVAEFDLTQVLENVAALIAERAQVRGLELVIDIEPALAGSPHLLGDATRLRQALLNYAGNAVKFTESGTITLRARLVEEGADDVLLRFEVEDTGIGIAVEDRARLFRSFEQVDTSITRRYGGTGLGLSINRLLAGLMGGEVGVDSEPGVGSRFWFTARLGKSERPAHHWVTALLQGRRALLVDGSPAARAVMRQMLQTLGMRVDESGSIDAALTAIAAADGEQQPIDVALFDWQTAKLMQRNVTRELLSLPLRCHAPRLLAVVPDLPGVREALAGVGFTHLLRKPATLSSVNDLLTRLLYDVVDEVAPAPEAAVPAPKGRLRAGARVLVAEDNPINQEVARDLLREAGLAVDLADNGAQALEMAAAHAYDAILMDMQMPVMDGIEATRRIRALPGGRRTPILAMTANAFGEDRQRCLEAGMDDFIAKPVDPEALFAIVLRWLPGAPARLPESGADAAAGDDDALLQRLAAIPGLETQAGLRTVLGRVGRYVDLLRRFEQLHGDDARQLRTLVDAQDADAVRQFAHTLKGVAATLGAGGVEAAAAALEAAARERQPAAEIDRLAAALELALTALVEGLRRALPGLPAAAPAGGGSAALDALLAELEALLARDDATINRVFVAAAPQLRQALGIDFAPLEQSIESYDYPAALERVRALRRG</sequence>
<comment type="subcellular location">
    <subcellularLocation>
        <location evidence="2">Membrane</location>
        <topology evidence="2">Multi-pass membrane protein</topology>
    </subcellularLocation>
</comment>
<dbReference type="InterPro" id="IPR025201">
    <property type="entry name" value="KdpD_TM"/>
</dbReference>
<dbReference type="CDD" id="cd16922">
    <property type="entry name" value="HATPase_EvgS-ArcB-TorS-like"/>
    <property type="match status" value="1"/>
</dbReference>
<evidence type="ECO:0000256" key="8">
    <source>
        <dbReference type="ARBA" id="ARBA00022777"/>
    </source>
</evidence>
<dbReference type="PROSITE" id="PS50112">
    <property type="entry name" value="PAS"/>
    <property type="match status" value="2"/>
</dbReference>
<dbReference type="InterPro" id="IPR036890">
    <property type="entry name" value="HATPase_C_sf"/>
</dbReference>
<dbReference type="InterPro" id="IPR008207">
    <property type="entry name" value="Sig_transdc_His_kin_Hpt_dom"/>
</dbReference>
<keyword evidence="17" id="KW-0175">Coiled coil</keyword>
<dbReference type="InterPro" id="IPR001789">
    <property type="entry name" value="Sig_transdc_resp-reg_receiver"/>
</dbReference>
<dbReference type="SUPFAM" id="SSF55781">
    <property type="entry name" value="GAF domain-like"/>
    <property type="match status" value="1"/>
</dbReference>
<evidence type="ECO:0000256" key="1">
    <source>
        <dbReference type="ARBA" id="ARBA00000085"/>
    </source>
</evidence>
<dbReference type="Proteomes" id="UP000663444">
    <property type="component" value="Chromosome"/>
</dbReference>
<dbReference type="InterPro" id="IPR001610">
    <property type="entry name" value="PAC"/>
</dbReference>
<dbReference type="InterPro" id="IPR036641">
    <property type="entry name" value="HPT_dom_sf"/>
</dbReference>
<feature type="domain" description="PAC" evidence="22">
    <location>
        <begin position="439"/>
        <end position="489"/>
    </location>
</feature>
<evidence type="ECO:0000256" key="14">
    <source>
        <dbReference type="ARBA" id="ARBA00070152"/>
    </source>
</evidence>
<dbReference type="Pfam" id="PF00072">
    <property type="entry name" value="Response_reg"/>
    <property type="match status" value="1"/>
</dbReference>
<dbReference type="Pfam" id="PF02518">
    <property type="entry name" value="HATPase_c"/>
    <property type="match status" value="1"/>
</dbReference>
<evidence type="ECO:0000256" key="7">
    <source>
        <dbReference type="ARBA" id="ARBA00022741"/>
    </source>
</evidence>
<evidence type="ECO:0000256" key="12">
    <source>
        <dbReference type="ARBA" id="ARBA00023136"/>
    </source>
</evidence>
<feature type="transmembrane region" description="Helical" evidence="18">
    <location>
        <begin position="89"/>
        <end position="110"/>
    </location>
</feature>
<dbReference type="PROSITE" id="PS50109">
    <property type="entry name" value="HIS_KIN"/>
    <property type="match status" value="1"/>
</dbReference>
<dbReference type="CDD" id="cd17546">
    <property type="entry name" value="REC_hyHK_CKI1_RcsC-like"/>
    <property type="match status" value="1"/>
</dbReference>
<comment type="catalytic activity">
    <reaction evidence="1">
        <text>ATP + protein L-histidine = ADP + protein N-phospho-L-histidine.</text>
        <dbReference type="EC" id="2.7.13.3"/>
    </reaction>
</comment>
<dbReference type="PRINTS" id="PR00344">
    <property type="entry name" value="BCTRLSENSOR"/>
</dbReference>
<dbReference type="GO" id="GO:0005886">
    <property type="term" value="C:plasma membrane"/>
    <property type="evidence" value="ECO:0007669"/>
    <property type="project" value="UniProtKB-SubCell"/>
</dbReference>
<organism evidence="24 25">
    <name type="scientific">Azospira restricta</name>
    <dbReference type="NCBI Taxonomy" id="404405"/>
    <lineage>
        <taxon>Bacteria</taxon>
        <taxon>Pseudomonadati</taxon>
        <taxon>Pseudomonadota</taxon>
        <taxon>Betaproteobacteria</taxon>
        <taxon>Rhodocyclales</taxon>
        <taxon>Rhodocyclaceae</taxon>
        <taxon>Azospira</taxon>
    </lineage>
</organism>
<evidence type="ECO:0000313" key="24">
    <source>
        <dbReference type="EMBL" id="QRJ62859.1"/>
    </source>
</evidence>
<feature type="modified residue" description="4-aspartylphosphate" evidence="16">
    <location>
        <position position="941"/>
    </location>
</feature>
<dbReference type="Pfam" id="PF00512">
    <property type="entry name" value="HisKA"/>
    <property type="match status" value="1"/>
</dbReference>
<dbReference type="InterPro" id="IPR003018">
    <property type="entry name" value="GAF"/>
</dbReference>
<dbReference type="FunFam" id="1.10.287.130:FF:000004">
    <property type="entry name" value="Ethylene receptor 1"/>
    <property type="match status" value="1"/>
</dbReference>
<keyword evidence="10 18" id="KW-1133">Transmembrane helix</keyword>
<dbReference type="Pfam" id="PF13493">
    <property type="entry name" value="DUF4118"/>
    <property type="match status" value="1"/>
</dbReference>
<feature type="domain" description="Response regulatory" evidence="20">
    <location>
        <begin position="1035"/>
        <end position="1151"/>
    </location>
</feature>
<feature type="coiled-coil region" evidence="17">
    <location>
        <begin position="109"/>
        <end position="147"/>
    </location>
</feature>
<dbReference type="PANTHER" id="PTHR45339:SF5">
    <property type="entry name" value="HISTIDINE KINASE"/>
    <property type="match status" value="1"/>
</dbReference>
<keyword evidence="9" id="KW-0067">ATP-binding</keyword>
<dbReference type="InterPro" id="IPR038318">
    <property type="entry name" value="KdpD_sf"/>
</dbReference>
<dbReference type="InterPro" id="IPR035965">
    <property type="entry name" value="PAS-like_dom_sf"/>
</dbReference>
<dbReference type="GO" id="GO:0000155">
    <property type="term" value="F:phosphorelay sensor kinase activity"/>
    <property type="evidence" value="ECO:0007669"/>
    <property type="project" value="InterPro"/>
</dbReference>
<evidence type="ECO:0000256" key="10">
    <source>
        <dbReference type="ARBA" id="ARBA00022989"/>
    </source>
</evidence>
<dbReference type="Gene3D" id="3.40.50.2300">
    <property type="match status" value="2"/>
</dbReference>
<keyword evidence="7" id="KW-0547">Nucleotide-binding</keyword>
<name>A0A974SN39_9RHOO</name>
<dbReference type="SUPFAM" id="SSF55785">
    <property type="entry name" value="PYP-like sensor domain (PAS domain)"/>
    <property type="match status" value="2"/>
</dbReference>
<feature type="domain" description="PAS" evidence="21">
    <location>
        <begin position="486"/>
        <end position="532"/>
    </location>
</feature>
<evidence type="ECO:0000256" key="9">
    <source>
        <dbReference type="ARBA" id="ARBA00022840"/>
    </source>
</evidence>
<protein>
    <recommendedName>
        <fullName evidence="14">Virulence sensor protein BvgS</fullName>
        <ecNumber evidence="3">2.7.13.3</ecNumber>
    </recommendedName>
</protein>
<evidence type="ECO:0000256" key="18">
    <source>
        <dbReference type="SAM" id="Phobius"/>
    </source>
</evidence>
<dbReference type="CDD" id="cd00082">
    <property type="entry name" value="HisKA"/>
    <property type="match status" value="1"/>
</dbReference>
<evidence type="ECO:0000256" key="4">
    <source>
        <dbReference type="ARBA" id="ARBA00022553"/>
    </source>
</evidence>
<dbReference type="EMBL" id="CP064781">
    <property type="protein sequence ID" value="QRJ62859.1"/>
    <property type="molecule type" value="Genomic_DNA"/>
</dbReference>
<dbReference type="Gene3D" id="3.30.450.40">
    <property type="match status" value="1"/>
</dbReference>
<comment type="function">
    <text evidence="13">Member of the two-component regulatory system BvgS/BvgA. Phosphorylates BvgA via a four-step phosphorelay in response to environmental signals.</text>
</comment>
<evidence type="ECO:0000256" key="15">
    <source>
        <dbReference type="PROSITE-ProRule" id="PRU00110"/>
    </source>
</evidence>
<dbReference type="NCBIfam" id="TIGR00229">
    <property type="entry name" value="sensory_box"/>
    <property type="match status" value="2"/>
</dbReference>
<keyword evidence="25" id="KW-1185">Reference proteome</keyword>
<keyword evidence="11" id="KW-0902">Two-component regulatory system</keyword>
<dbReference type="SMART" id="SM00065">
    <property type="entry name" value="GAF"/>
    <property type="match status" value="1"/>
</dbReference>
<evidence type="ECO:0000256" key="3">
    <source>
        <dbReference type="ARBA" id="ARBA00012438"/>
    </source>
</evidence>
<dbReference type="Pfam" id="PF01627">
    <property type="entry name" value="Hpt"/>
    <property type="match status" value="1"/>
</dbReference>
<dbReference type="SUPFAM" id="SSF55874">
    <property type="entry name" value="ATPase domain of HSP90 chaperone/DNA topoisomerase II/histidine kinase"/>
    <property type="match status" value="1"/>
</dbReference>
<dbReference type="PROSITE" id="PS50113">
    <property type="entry name" value="PAC"/>
    <property type="match status" value="2"/>
</dbReference>
<evidence type="ECO:0000259" key="23">
    <source>
        <dbReference type="PROSITE" id="PS50894"/>
    </source>
</evidence>
<dbReference type="PANTHER" id="PTHR45339">
    <property type="entry name" value="HYBRID SIGNAL TRANSDUCTION HISTIDINE KINASE J"/>
    <property type="match status" value="1"/>
</dbReference>
<feature type="domain" description="HPt" evidence="23">
    <location>
        <begin position="1195"/>
        <end position="1289"/>
    </location>
</feature>
<dbReference type="Gene3D" id="3.30.450.20">
    <property type="entry name" value="PAS domain"/>
    <property type="match status" value="2"/>
</dbReference>
<dbReference type="InterPro" id="IPR036097">
    <property type="entry name" value="HisK_dim/P_sf"/>
</dbReference>
<accession>A0A974SN39</accession>
<dbReference type="SMART" id="SM00091">
    <property type="entry name" value="PAS"/>
    <property type="match status" value="2"/>
</dbReference>
<evidence type="ECO:0000256" key="6">
    <source>
        <dbReference type="ARBA" id="ARBA00022692"/>
    </source>
</evidence>
<dbReference type="InterPro" id="IPR000014">
    <property type="entry name" value="PAS"/>
</dbReference>
<evidence type="ECO:0000259" key="21">
    <source>
        <dbReference type="PROSITE" id="PS50112"/>
    </source>
</evidence>
<dbReference type="SUPFAM" id="SSF47384">
    <property type="entry name" value="Homodimeric domain of signal transducing histidine kinase"/>
    <property type="match status" value="1"/>
</dbReference>
<keyword evidence="12 18" id="KW-0472">Membrane</keyword>
<dbReference type="SUPFAM" id="SSF52172">
    <property type="entry name" value="CheY-like"/>
    <property type="match status" value="2"/>
</dbReference>
<feature type="transmembrane region" description="Helical" evidence="18">
    <location>
        <begin position="64"/>
        <end position="83"/>
    </location>
</feature>
<keyword evidence="8" id="KW-0418">Kinase</keyword>
<dbReference type="PROSITE" id="PS50110">
    <property type="entry name" value="RESPONSE_REGULATORY"/>
    <property type="match status" value="2"/>
</dbReference>
<keyword evidence="4 16" id="KW-0597">Phosphoprotein</keyword>
<keyword evidence="6 18" id="KW-0812">Transmembrane</keyword>
<evidence type="ECO:0000256" key="5">
    <source>
        <dbReference type="ARBA" id="ARBA00022679"/>
    </source>
</evidence>
<dbReference type="Gene3D" id="1.10.287.130">
    <property type="match status" value="1"/>
</dbReference>
<dbReference type="InterPro" id="IPR005467">
    <property type="entry name" value="His_kinase_dom"/>
</dbReference>
<feature type="transmembrane region" description="Helical" evidence="18">
    <location>
        <begin position="39"/>
        <end position="57"/>
    </location>
</feature>
<dbReference type="EC" id="2.7.13.3" evidence="3"/>
<evidence type="ECO:0000256" key="2">
    <source>
        <dbReference type="ARBA" id="ARBA00004141"/>
    </source>
</evidence>
<evidence type="ECO:0000259" key="20">
    <source>
        <dbReference type="PROSITE" id="PS50110"/>
    </source>
</evidence>
<dbReference type="InterPro" id="IPR029016">
    <property type="entry name" value="GAF-like_dom_sf"/>
</dbReference>
<dbReference type="Gene3D" id="3.30.565.10">
    <property type="entry name" value="Histidine kinase-like ATPase, C-terminal domain"/>
    <property type="match status" value="1"/>
</dbReference>
<evidence type="ECO:0000256" key="16">
    <source>
        <dbReference type="PROSITE-ProRule" id="PRU00169"/>
    </source>
</evidence>
<dbReference type="InterPro" id="IPR000700">
    <property type="entry name" value="PAS-assoc_C"/>
</dbReference>
<dbReference type="SMART" id="SM00086">
    <property type="entry name" value="PAC"/>
    <property type="match status" value="2"/>
</dbReference>
<dbReference type="RefSeq" id="WP_203386391.1">
    <property type="nucleotide sequence ID" value="NZ_CP064781.1"/>
</dbReference>
<dbReference type="Pfam" id="PF13185">
    <property type="entry name" value="GAF_2"/>
    <property type="match status" value="1"/>
</dbReference>
<dbReference type="CDD" id="cd00130">
    <property type="entry name" value="PAS"/>
    <property type="match status" value="2"/>
</dbReference>
<feature type="domain" description="Response regulatory" evidence="20">
    <location>
        <begin position="887"/>
        <end position="1008"/>
    </location>
</feature>
<dbReference type="Gene3D" id="1.20.120.620">
    <property type="entry name" value="Backbone structure of the membrane domain of e. Coli histidine kinase receptor kdpd"/>
    <property type="match status" value="1"/>
</dbReference>
<dbReference type="Gene3D" id="1.20.120.160">
    <property type="entry name" value="HPT domain"/>
    <property type="match status" value="1"/>
</dbReference>
<evidence type="ECO:0000259" key="19">
    <source>
        <dbReference type="PROSITE" id="PS50109"/>
    </source>
</evidence>
<keyword evidence="5" id="KW-0808">Transferase</keyword>
<dbReference type="InterPro" id="IPR011006">
    <property type="entry name" value="CheY-like_superfamily"/>
</dbReference>
<feature type="domain" description="PAC" evidence="22">
    <location>
        <begin position="557"/>
        <end position="611"/>
    </location>
</feature>
<dbReference type="FunFam" id="3.30.565.10:FF:000010">
    <property type="entry name" value="Sensor histidine kinase RcsC"/>
    <property type="match status" value="1"/>
</dbReference>
<feature type="modified residue" description="Phosphohistidine" evidence="15">
    <location>
        <position position="1234"/>
    </location>
</feature>
<dbReference type="InterPro" id="IPR003661">
    <property type="entry name" value="HisK_dim/P_dom"/>
</dbReference>
<reference evidence="24" key="1">
    <citation type="submission" date="2020-11" db="EMBL/GenBank/DDBJ databases">
        <title>Azospira restricta DSM 18626 genome sequence.</title>
        <authorList>
            <person name="Moe W.M."/>
        </authorList>
    </citation>
    <scope>NUCLEOTIDE SEQUENCE</scope>
    <source>
        <strain evidence="24">DSM 18626</strain>
    </source>
</reference>
<feature type="modified residue" description="4-aspartylphosphate" evidence="16">
    <location>
        <position position="1084"/>
    </location>
</feature>
<evidence type="ECO:0000256" key="11">
    <source>
        <dbReference type="ARBA" id="ARBA00023012"/>
    </source>
</evidence>
<dbReference type="SMART" id="SM00388">
    <property type="entry name" value="HisKA"/>
    <property type="match status" value="1"/>
</dbReference>
<dbReference type="PROSITE" id="PS50894">
    <property type="entry name" value="HPT"/>
    <property type="match status" value="1"/>
</dbReference>
<evidence type="ECO:0000256" key="13">
    <source>
        <dbReference type="ARBA" id="ARBA00058004"/>
    </source>
</evidence>
<dbReference type="SMART" id="SM00448">
    <property type="entry name" value="REC"/>
    <property type="match status" value="2"/>
</dbReference>
<evidence type="ECO:0000256" key="17">
    <source>
        <dbReference type="SAM" id="Coils"/>
    </source>
</evidence>